<dbReference type="FunFam" id="2.40.50.580:FF:000002">
    <property type="entry name" value="Sugar fermentation stimulation protein homolog"/>
    <property type="match status" value="1"/>
</dbReference>
<feature type="domain" description="SfsA N-terminal OB" evidence="3">
    <location>
        <begin position="27"/>
        <end position="92"/>
    </location>
</feature>
<evidence type="ECO:0000256" key="1">
    <source>
        <dbReference type="HAMAP-Rule" id="MF_00095"/>
    </source>
</evidence>
<dbReference type="CDD" id="cd22359">
    <property type="entry name" value="SfsA-like_bacterial"/>
    <property type="match status" value="1"/>
</dbReference>
<dbReference type="STRING" id="1121326.CLMAG_62980"/>
<evidence type="ECO:0000313" key="5">
    <source>
        <dbReference type="Proteomes" id="UP000076603"/>
    </source>
</evidence>
<proteinExistence type="inferred from homology"/>
<dbReference type="Gene3D" id="2.40.50.580">
    <property type="match status" value="1"/>
</dbReference>
<comment type="caution">
    <text evidence="4">The sequence shown here is derived from an EMBL/GenBank/DDBJ whole genome shotgun (WGS) entry which is preliminary data.</text>
</comment>
<dbReference type="PANTHER" id="PTHR30545:SF2">
    <property type="entry name" value="SUGAR FERMENTATION STIMULATION PROTEIN A"/>
    <property type="match status" value="1"/>
</dbReference>
<evidence type="ECO:0000313" key="4">
    <source>
        <dbReference type="EMBL" id="KZL88435.1"/>
    </source>
</evidence>
<comment type="similarity">
    <text evidence="1">Belongs to the SfsA family.</text>
</comment>
<dbReference type="Gene3D" id="3.40.1350.60">
    <property type="match status" value="1"/>
</dbReference>
<dbReference type="Pfam" id="PF17746">
    <property type="entry name" value="SfsA_N"/>
    <property type="match status" value="1"/>
</dbReference>
<dbReference type="EMBL" id="LWAE01000019">
    <property type="protein sequence ID" value="KZL88435.1"/>
    <property type="molecule type" value="Genomic_DNA"/>
</dbReference>
<gene>
    <name evidence="1 4" type="primary">sfsA</name>
    <name evidence="4" type="ORF">CLMAG_62980</name>
</gene>
<dbReference type="AlphaFoldDB" id="A0A162QDK1"/>
<dbReference type="InterPro" id="IPR005224">
    <property type="entry name" value="SfsA"/>
</dbReference>
<feature type="domain" description="Sugar fermentation stimulation protein C-terminal" evidence="2">
    <location>
        <begin position="96"/>
        <end position="231"/>
    </location>
</feature>
<dbReference type="HAMAP" id="MF_00095">
    <property type="entry name" value="SfsA"/>
    <property type="match status" value="1"/>
</dbReference>
<dbReference type="InterPro" id="IPR040452">
    <property type="entry name" value="SfsA_C"/>
</dbReference>
<accession>A0A162QDK1</accession>
<evidence type="ECO:0000259" key="2">
    <source>
        <dbReference type="Pfam" id="PF03749"/>
    </source>
</evidence>
<dbReference type="Proteomes" id="UP000076603">
    <property type="component" value="Unassembled WGS sequence"/>
</dbReference>
<name>A0A162QDK1_9CLOT</name>
<keyword evidence="5" id="KW-1185">Reference proteome</keyword>
<dbReference type="NCBIfam" id="TIGR00230">
    <property type="entry name" value="sfsA"/>
    <property type="match status" value="1"/>
</dbReference>
<dbReference type="GO" id="GO:0003677">
    <property type="term" value="F:DNA binding"/>
    <property type="evidence" value="ECO:0007669"/>
    <property type="project" value="InterPro"/>
</dbReference>
<dbReference type="PATRIC" id="fig|1121326.3.peg.6365"/>
<dbReference type="InterPro" id="IPR041465">
    <property type="entry name" value="SfsA_N"/>
</dbReference>
<evidence type="ECO:0000259" key="3">
    <source>
        <dbReference type="Pfam" id="PF17746"/>
    </source>
</evidence>
<dbReference type="Pfam" id="PF03749">
    <property type="entry name" value="SfsA"/>
    <property type="match status" value="1"/>
</dbReference>
<organism evidence="4 5">
    <name type="scientific">Clostridium magnum DSM 2767</name>
    <dbReference type="NCBI Taxonomy" id="1121326"/>
    <lineage>
        <taxon>Bacteria</taxon>
        <taxon>Bacillati</taxon>
        <taxon>Bacillota</taxon>
        <taxon>Clostridia</taxon>
        <taxon>Eubacteriales</taxon>
        <taxon>Clostridiaceae</taxon>
        <taxon>Clostridium</taxon>
    </lineage>
</organism>
<reference evidence="4 5" key="1">
    <citation type="submission" date="2016-04" db="EMBL/GenBank/DDBJ databases">
        <title>Genome sequence of Clostridium magnum DSM 2767.</title>
        <authorList>
            <person name="Poehlein A."/>
            <person name="Uhlig R."/>
            <person name="Fischer R."/>
            <person name="Bahl H."/>
            <person name="Daniel R."/>
        </authorList>
    </citation>
    <scope>NUCLEOTIDE SEQUENCE [LARGE SCALE GENOMIC DNA]</scope>
    <source>
        <strain evidence="4 5">DSM 2767</strain>
    </source>
</reference>
<dbReference type="PANTHER" id="PTHR30545">
    <property type="entry name" value="SUGAR FERMENTATION STIMULATION PROTEIN A"/>
    <property type="match status" value="1"/>
</dbReference>
<protein>
    <recommendedName>
        <fullName evidence="1">Sugar fermentation stimulation protein homolog</fullName>
    </recommendedName>
</protein>
<sequence length="244" mass="27901">MNMCIIFIKTGDDILVIHNNIIKAKFIHRPNRFKAYVSINGEESMVHVPNTGRCREILIPGCTVILREENNPSRKTKYDLIGGYKGDRFINIDSHIPNKVVEEALKNRKIEILKEYVNIQREKTFGNSRFDFKLTNNDGGECYLEVKGVTLEENGVVKFPDAPTERGTKHLLELVEVKKLDKAAAVLFLIQMEGVKYFTPHDDMDSKFGEALRFAKENGVHILAYDCTVGENFIKLKDQINIKL</sequence>